<dbReference type="EMBL" id="AP021875">
    <property type="protein sequence ID" value="BBO73270.1"/>
    <property type="molecule type" value="Genomic_DNA"/>
</dbReference>
<gene>
    <name evidence="1" type="ORF">DSCW_06870</name>
</gene>
<dbReference type="Proteomes" id="UP000427769">
    <property type="component" value="Chromosome"/>
</dbReference>
<evidence type="ECO:0000313" key="1">
    <source>
        <dbReference type="EMBL" id="BBO73270.1"/>
    </source>
</evidence>
<evidence type="ECO:0000313" key="2">
    <source>
        <dbReference type="Proteomes" id="UP000427769"/>
    </source>
</evidence>
<organism evidence="1 2">
    <name type="scientific">Desulfosarcina widdelii</name>
    <dbReference type="NCBI Taxonomy" id="947919"/>
    <lineage>
        <taxon>Bacteria</taxon>
        <taxon>Pseudomonadati</taxon>
        <taxon>Thermodesulfobacteriota</taxon>
        <taxon>Desulfobacteria</taxon>
        <taxon>Desulfobacterales</taxon>
        <taxon>Desulfosarcinaceae</taxon>
        <taxon>Desulfosarcina</taxon>
    </lineage>
</organism>
<name>A0A5K7YY45_9BACT</name>
<dbReference type="KEGG" id="dwd:DSCW_06870"/>
<sequence length="56" mass="6056">MAIKWGLNAVSSPTMKANGMGKIHNARKNANTHVIDPRIACESVTLIKNSLVVLLK</sequence>
<proteinExistence type="predicted"/>
<accession>A0A5K7YY45</accession>
<keyword evidence="2" id="KW-1185">Reference proteome</keyword>
<dbReference type="AlphaFoldDB" id="A0A5K7YY45"/>
<reference evidence="1 2" key="1">
    <citation type="submission" date="2019-11" db="EMBL/GenBank/DDBJ databases">
        <title>Comparative genomics of hydrocarbon-degrading Desulfosarcina strains.</title>
        <authorList>
            <person name="Watanabe M."/>
            <person name="Kojima H."/>
            <person name="Fukui M."/>
        </authorList>
    </citation>
    <scope>NUCLEOTIDE SEQUENCE [LARGE SCALE GENOMIC DNA]</scope>
    <source>
        <strain evidence="1 2">PP31</strain>
    </source>
</reference>
<protein>
    <submittedName>
        <fullName evidence="1">Uncharacterized protein</fullName>
    </submittedName>
</protein>